<dbReference type="SUPFAM" id="SSF52402">
    <property type="entry name" value="Adenine nucleotide alpha hydrolases-like"/>
    <property type="match status" value="1"/>
</dbReference>
<evidence type="ECO:0000256" key="5">
    <source>
        <dbReference type="ARBA" id="ARBA00022840"/>
    </source>
</evidence>
<comment type="catalytic activity">
    <reaction evidence="7">
        <text>L-aspartate + L-glutamine + ATP + H2O = L-asparagine + L-glutamate + AMP + diphosphate + H(+)</text>
        <dbReference type="Rhea" id="RHEA:12228"/>
        <dbReference type="ChEBI" id="CHEBI:15377"/>
        <dbReference type="ChEBI" id="CHEBI:15378"/>
        <dbReference type="ChEBI" id="CHEBI:29985"/>
        <dbReference type="ChEBI" id="CHEBI:29991"/>
        <dbReference type="ChEBI" id="CHEBI:30616"/>
        <dbReference type="ChEBI" id="CHEBI:33019"/>
        <dbReference type="ChEBI" id="CHEBI:58048"/>
        <dbReference type="ChEBI" id="CHEBI:58359"/>
        <dbReference type="ChEBI" id="CHEBI:456215"/>
        <dbReference type="EC" id="6.3.5.4"/>
    </reaction>
</comment>
<feature type="active site" description="For GATase activity" evidence="8">
    <location>
        <position position="18"/>
    </location>
</feature>
<dbReference type="PIRSF" id="PIRSF001589">
    <property type="entry name" value="Asn_synthetase_glu-h"/>
    <property type="match status" value="1"/>
</dbReference>
<keyword evidence="4 9" id="KW-0547">Nucleotide-binding</keyword>
<dbReference type="KEGG" id="add:HUW48_25270"/>
<evidence type="ECO:0000256" key="9">
    <source>
        <dbReference type="PIRSR" id="PIRSR001589-2"/>
    </source>
</evidence>
<feature type="binding site" evidence="9">
    <location>
        <position position="308"/>
    </location>
    <ligand>
        <name>ATP</name>
        <dbReference type="ChEBI" id="CHEBI:30616"/>
    </ligand>
</feature>
<dbReference type="Pfam" id="PF00733">
    <property type="entry name" value="Asn_synthase"/>
    <property type="match status" value="1"/>
</dbReference>
<evidence type="ECO:0000256" key="7">
    <source>
        <dbReference type="ARBA" id="ARBA00048741"/>
    </source>
</evidence>
<evidence type="ECO:0000256" key="1">
    <source>
        <dbReference type="ARBA" id="ARBA00005187"/>
    </source>
</evidence>
<dbReference type="InterPro" id="IPR014729">
    <property type="entry name" value="Rossmann-like_a/b/a_fold"/>
</dbReference>
<evidence type="ECO:0000256" key="8">
    <source>
        <dbReference type="PIRSR" id="PIRSR001589-1"/>
    </source>
</evidence>
<dbReference type="NCBIfam" id="TIGR01536">
    <property type="entry name" value="asn_synth_AEB"/>
    <property type="match status" value="1"/>
</dbReference>
<dbReference type="Gene3D" id="3.40.50.620">
    <property type="entry name" value="HUPs"/>
    <property type="match status" value="1"/>
</dbReference>
<keyword evidence="11" id="KW-0436">Ligase</keyword>
<keyword evidence="8" id="KW-0061">Asparagine biosynthesis</keyword>
<proteinExistence type="inferred from homology"/>
<feature type="binding site" evidence="9">
    <location>
        <begin position="384"/>
        <end position="385"/>
    </location>
    <ligand>
        <name>ATP</name>
        <dbReference type="ChEBI" id="CHEBI:30616"/>
    </ligand>
</feature>
<dbReference type="InterPro" id="IPR006426">
    <property type="entry name" value="Asn_synth_AEB"/>
</dbReference>
<dbReference type="Proteomes" id="UP000514509">
    <property type="component" value="Chromosome"/>
</dbReference>
<reference evidence="11 12" key="2">
    <citation type="submission" date="2020-08" db="EMBL/GenBank/DDBJ databases">
        <title>Adhaeribacter dokdonensis sp. nov., isolated from the rhizosphere of Elymus tsukushiensis, a plant native to the Dokdo Islands, Republic of Korea.</title>
        <authorList>
            <person name="Ghim S.Y."/>
        </authorList>
    </citation>
    <scope>NUCLEOTIDE SEQUENCE [LARGE SCALE GENOMIC DNA]</scope>
    <source>
        <strain evidence="11 12">KUDC8001</strain>
    </source>
</reference>
<reference evidence="11 12" key="1">
    <citation type="submission" date="2020-06" db="EMBL/GenBank/DDBJ databases">
        <authorList>
            <person name="Hwang Y.J."/>
        </authorList>
    </citation>
    <scope>NUCLEOTIDE SEQUENCE [LARGE SCALE GENOMIC DNA]</scope>
    <source>
        <strain evidence="11 12">KUDC8001</strain>
    </source>
</reference>
<dbReference type="PANTHER" id="PTHR43284">
    <property type="entry name" value="ASPARAGINE SYNTHETASE (GLUTAMINE-HYDROLYZING)"/>
    <property type="match status" value="1"/>
</dbReference>
<dbReference type="EC" id="6.3.5.4" evidence="3"/>
<dbReference type="Pfam" id="PF13537">
    <property type="entry name" value="GATase_7"/>
    <property type="match status" value="1"/>
</dbReference>
<dbReference type="GO" id="GO:0005524">
    <property type="term" value="F:ATP binding"/>
    <property type="evidence" value="ECO:0007669"/>
    <property type="project" value="UniProtKB-KW"/>
</dbReference>
<evidence type="ECO:0000313" key="11">
    <source>
        <dbReference type="EMBL" id="QMU31129.1"/>
    </source>
</evidence>
<dbReference type="PANTHER" id="PTHR43284:SF1">
    <property type="entry name" value="ASPARAGINE SYNTHETASE"/>
    <property type="match status" value="1"/>
</dbReference>
<name>A0A7L7LFH2_9BACT</name>
<dbReference type="InterPro" id="IPR001962">
    <property type="entry name" value="Asn_synthase"/>
</dbReference>
<comment type="pathway">
    <text evidence="1">Amino-acid biosynthesis; L-asparagine biosynthesis; L-asparagine from L-aspartate (L-Gln route): step 1/1.</text>
</comment>
<evidence type="ECO:0000259" key="10">
    <source>
        <dbReference type="PROSITE" id="PS51278"/>
    </source>
</evidence>
<organism evidence="11 12">
    <name type="scientific">Adhaeribacter radiodurans</name>
    <dbReference type="NCBI Taxonomy" id="2745197"/>
    <lineage>
        <taxon>Bacteria</taxon>
        <taxon>Pseudomonadati</taxon>
        <taxon>Bacteroidota</taxon>
        <taxon>Cytophagia</taxon>
        <taxon>Cytophagales</taxon>
        <taxon>Hymenobacteraceae</taxon>
        <taxon>Adhaeribacter</taxon>
    </lineage>
</organism>
<protein>
    <recommendedName>
        <fullName evidence="3">asparagine synthase (glutamine-hydrolyzing)</fullName>
        <ecNumber evidence="3">6.3.5.4</ecNumber>
    </recommendedName>
</protein>
<keyword evidence="12" id="KW-1185">Reference proteome</keyword>
<dbReference type="CDD" id="cd01991">
    <property type="entry name" value="Asn_synthase_B_C"/>
    <property type="match status" value="1"/>
</dbReference>
<dbReference type="PROSITE" id="PS51278">
    <property type="entry name" value="GATASE_TYPE_2"/>
    <property type="match status" value="1"/>
</dbReference>
<dbReference type="InterPro" id="IPR033738">
    <property type="entry name" value="AsnB_N"/>
</dbReference>
<accession>A0A7L7LFH2</accession>
<dbReference type="Gene3D" id="3.60.20.10">
    <property type="entry name" value="Glutamine Phosphoribosylpyrophosphate, subunit 1, domain 1"/>
    <property type="match status" value="1"/>
</dbReference>
<dbReference type="InterPro" id="IPR051786">
    <property type="entry name" value="ASN_synthetase/amidase"/>
</dbReference>
<dbReference type="AlphaFoldDB" id="A0A7L7LFH2"/>
<feature type="domain" description="Glutamine amidotransferase type-2" evidence="10">
    <location>
        <begin position="18"/>
        <end position="232"/>
    </location>
</feature>
<dbReference type="InterPro" id="IPR017932">
    <property type="entry name" value="GATase_2_dom"/>
</dbReference>
<evidence type="ECO:0000256" key="6">
    <source>
        <dbReference type="ARBA" id="ARBA00022962"/>
    </source>
</evidence>
<evidence type="ECO:0000256" key="4">
    <source>
        <dbReference type="ARBA" id="ARBA00022741"/>
    </source>
</evidence>
<sequence length="642" mass="73950">MFLRIQRIRFKIIQKNLCGINLIISKNGPAPDSAILRLTQANVHRGPDATDYYTTHYNQEYIYFGHNRLKILDLSNEANQPLFSLDRRYLLLYNGEVYNYLTLRAELQTKGYSFQTTSDTEVVLATLIIFGQAGLEKLNGMFALIFYDTQTQKLIAARDRFGIKRLYYFHSNEYLIISSEINSLLASGLIKKELNEPQLLNYLRYRYALKPQTFFRNIYELEEGQILSYANQKLHLESFIPSYATTTNTERSDAEITSQAENLLLKSVERQLRADVPVGLFLSGGVDSTLILALVQQLGHRHFPAFTISNKASESTFGSADYRFARLAAQDFGAEHQSFEIDASILKYVDDLVTTLDQPIADGAALLTYYLSKQVRSTIKVALSGAGADELFGGYNRHRAFYHFLQHRRFAHIFLALFKPGASMLPTGIKHPLRKQFLLIRKLADKIQPYQPVQTYLNFTAMDQHLQDLLQPGFFGNTALAETPANNQNILRWSLNQDLHQYLIADILALTDKTSMIHSLEVRTPYLDNALHAFLQTLPPGTLFKNGSKWILKHILEKHQEKQIANRPKEGFGMPLGYWLKQNENRWIVEDLQNPQHVLFRYLRFPETQQLIQMQLQGRYDYSTELWALIILARWLNQHFAA</sequence>
<dbReference type="InterPro" id="IPR029055">
    <property type="entry name" value="Ntn_hydrolases_N"/>
</dbReference>
<feature type="binding site" evidence="9">
    <location>
        <position position="119"/>
    </location>
    <ligand>
        <name>L-glutamine</name>
        <dbReference type="ChEBI" id="CHEBI:58359"/>
    </ligand>
</feature>
<evidence type="ECO:0000256" key="2">
    <source>
        <dbReference type="ARBA" id="ARBA00005752"/>
    </source>
</evidence>
<comment type="similarity">
    <text evidence="2">Belongs to the asparagine synthetase family.</text>
</comment>
<dbReference type="EMBL" id="CP055153">
    <property type="protein sequence ID" value="QMU31129.1"/>
    <property type="molecule type" value="Genomic_DNA"/>
</dbReference>
<keyword evidence="8" id="KW-0028">Amino-acid biosynthesis</keyword>
<dbReference type="GO" id="GO:0006529">
    <property type="term" value="P:asparagine biosynthetic process"/>
    <property type="evidence" value="ECO:0007669"/>
    <property type="project" value="UniProtKB-KW"/>
</dbReference>
<evidence type="ECO:0000256" key="3">
    <source>
        <dbReference type="ARBA" id="ARBA00012737"/>
    </source>
</evidence>
<keyword evidence="6 8" id="KW-0315">Glutamine amidotransferase</keyword>
<keyword evidence="5 9" id="KW-0067">ATP-binding</keyword>
<dbReference type="GO" id="GO:0004066">
    <property type="term" value="F:asparagine synthase (glutamine-hydrolyzing) activity"/>
    <property type="evidence" value="ECO:0007669"/>
    <property type="project" value="UniProtKB-EC"/>
</dbReference>
<dbReference type="CDD" id="cd00712">
    <property type="entry name" value="AsnB"/>
    <property type="match status" value="1"/>
</dbReference>
<dbReference type="SUPFAM" id="SSF56235">
    <property type="entry name" value="N-terminal nucleophile aminohydrolases (Ntn hydrolases)"/>
    <property type="match status" value="1"/>
</dbReference>
<gene>
    <name evidence="11" type="primary">asnB</name>
    <name evidence="11" type="ORF">HUW48_25270</name>
</gene>
<dbReference type="GO" id="GO:0005829">
    <property type="term" value="C:cytosol"/>
    <property type="evidence" value="ECO:0007669"/>
    <property type="project" value="TreeGrafter"/>
</dbReference>
<evidence type="ECO:0000313" key="12">
    <source>
        <dbReference type="Proteomes" id="UP000514509"/>
    </source>
</evidence>